<evidence type="ECO:0000313" key="6">
    <source>
        <dbReference type="EMBL" id="SDI11116.1"/>
    </source>
</evidence>
<evidence type="ECO:0000256" key="1">
    <source>
        <dbReference type="ARBA" id="ARBA00022490"/>
    </source>
</evidence>
<keyword evidence="4" id="KW-0131">Cell cycle</keyword>
<dbReference type="InterPro" id="IPR036388">
    <property type="entry name" value="WH-like_DNA-bd_sf"/>
</dbReference>
<feature type="region of interest" description="Disordered" evidence="5">
    <location>
        <begin position="1"/>
        <end position="149"/>
    </location>
</feature>
<sequence length="340" mass="35801">MTDNPLPTPRKSPDSEPPLPSWMTLPGSLAQPSAPAMEDEEGQAPDPSGAEPSDSVPEPPPLDAQDPAASPEETGASDAHPPTAGEPDTQPPVADDLDAQPTAAEDLDTQPPAGEDLDAHPGERGLDEEEPDAAQETGETTAAGASGVEPEIGGFGAVAPGPTLRAALEAILLVVDEPVAEVTLAQVLERPTHEVAAALRGLAEEYTAGGRGFDLREVAGGWRFYTRADCAQLVERFVRDGQQTRLTQAALETLAVVAYRQPVSRARVAAVRGVNSDGVMRTLVARGLVEEAGTDPESQAVLYRTSSYFLERLGLRDLSELPELAPFLPDDVENLEETTK</sequence>
<dbReference type="PANTHER" id="PTHR34298">
    <property type="entry name" value="SEGREGATION AND CONDENSATION PROTEIN B"/>
    <property type="match status" value="1"/>
</dbReference>
<keyword evidence="1" id="KW-0963">Cytoplasm</keyword>
<feature type="compositionally biased region" description="Low complexity" evidence="5">
    <location>
        <begin position="134"/>
        <end position="149"/>
    </location>
</feature>
<dbReference type="InterPro" id="IPR036390">
    <property type="entry name" value="WH_DNA-bd_sf"/>
</dbReference>
<gene>
    <name evidence="6" type="ORF">SAMN05421869_104306</name>
</gene>
<dbReference type="InterPro" id="IPR005234">
    <property type="entry name" value="ScpB_csome_segregation"/>
</dbReference>
<evidence type="ECO:0000256" key="5">
    <source>
        <dbReference type="SAM" id="MobiDB-lite"/>
    </source>
</evidence>
<protein>
    <submittedName>
        <fullName evidence="6">Segregation and condensation protein B</fullName>
    </submittedName>
</protein>
<dbReference type="AlphaFoldDB" id="A0A1G8HWS9"/>
<keyword evidence="7" id="KW-1185">Reference proteome</keyword>
<reference evidence="6 7" key="1">
    <citation type="submission" date="2016-10" db="EMBL/GenBank/DDBJ databases">
        <authorList>
            <person name="de Groot N.N."/>
        </authorList>
    </citation>
    <scope>NUCLEOTIDE SEQUENCE [LARGE SCALE GENOMIC DNA]</scope>
    <source>
        <strain evidence="6 7">CGMCC 4.6533</strain>
    </source>
</reference>
<evidence type="ECO:0000313" key="7">
    <source>
        <dbReference type="Proteomes" id="UP000199202"/>
    </source>
</evidence>
<feature type="compositionally biased region" description="Pro residues" evidence="5">
    <location>
        <begin position="1"/>
        <end position="20"/>
    </location>
</feature>
<dbReference type="EMBL" id="FNDJ01000004">
    <property type="protein sequence ID" value="SDI11116.1"/>
    <property type="molecule type" value="Genomic_DNA"/>
</dbReference>
<evidence type="ECO:0000256" key="2">
    <source>
        <dbReference type="ARBA" id="ARBA00022618"/>
    </source>
</evidence>
<keyword evidence="2" id="KW-0132">Cell division</keyword>
<evidence type="ECO:0000256" key="3">
    <source>
        <dbReference type="ARBA" id="ARBA00022829"/>
    </source>
</evidence>
<dbReference type="Proteomes" id="UP000199202">
    <property type="component" value="Unassembled WGS sequence"/>
</dbReference>
<dbReference type="Gene3D" id="1.10.10.10">
    <property type="entry name" value="Winged helix-like DNA-binding domain superfamily/Winged helix DNA-binding domain"/>
    <property type="match status" value="2"/>
</dbReference>
<proteinExistence type="predicted"/>
<organism evidence="6 7">
    <name type="scientific">Nonomuraea jiangxiensis</name>
    <dbReference type="NCBI Taxonomy" id="633440"/>
    <lineage>
        <taxon>Bacteria</taxon>
        <taxon>Bacillati</taxon>
        <taxon>Actinomycetota</taxon>
        <taxon>Actinomycetes</taxon>
        <taxon>Streptosporangiales</taxon>
        <taxon>Streptosporangiaceae</taxon>
        <taxon>Nonomuraea</taxon>
    </lineage>
</organism>
<name>A0A1G8HWS9_9ACTN</name>
<keyword evidence="3" id="KW-0159">Chromosome partition</keyword>
<dbReference type="PANTHER" id="PTHR34298:SF2">
    <property type="entry name" value="SEGREGATION AND CONDENSATION PROTEIN B"/>
    <property type="match status" value="1"/>
</dbReference>
<dbReference type="STRING" id="633440.SAMN05421869_104306"/>
<dbReference type="GO" id="GO:0051301">
    <property type="term" value="P:cell division"/>
    <property type="evidence" value="ECO:0007669"/>
    <property type="project" value="UniProtKB-KW"/>
</dbReference>
<accession>A0A1G8HWS9</accession>
<evidence type="ECO:0000256" key="4">
    <source>
        <dbReference type="ARBA" id="ARBA00023306"/>
    </source>
</evidence>
<dbReference type="Pfam" id="PF04079">
    <property type="entry name" value="SMC_ScpB"/>
    <property type="match status" value="1"/>
</dbReference>
<dbReference type="NCBIfam" id="TIGR00281">
    <property type="entry name" value="SMC-Scp complex subunit ScpB"/>
    <property type="match status" value="1"/>
</dbReference>
<dbReference type="GO" id="GO:0051304">
    <property type="term" value="P:chromosome separation"/>
    <property type="evidence" value="ECO:0007669"/>
    <property type="project" value="InterPro"/>
</dbReference>
<dbReference type="SUPFAM" id="SSF46785">
    <property type="entry name" value="Winged helix' DNA-binding domain"/>
    <property type="match status" value="2"/>
</dbReference>